<gene>
    <name evidence="3" type="ORF">EDB92DRAFT_1801308</name>
</gene>
<feature type="domain" description="F-box" evidence="2">
    <location>
        <begin position="32"/>
        <end position="78"/>
    </location>
</feature>
<comment type="caution">
    <text evidence="3">The sequence shown here is derived from an EMBL/GenBank/DDBJ whole genome shotgun (WGS) entry which is preliminary data.</text>
</comment>
<dbReference type="InterPro" id="IPR001810">
    <property type="entry name" value="F-box_dom"/>
</dbReference>
<dbReference type="EMBL" id="JAKELL010000046">
    <property type="protein sequence ID" value="KAH8987590.1"/>
    <property type="molecule type" value="Genomic_DNA"/>
</dbReference>
<name>A0AAD4Q668_9AGAM</name>
<evidence type="ECO:0000313" key="3">
    <source>
        <dbReference type="EMBL" id="KAH8987590.1"/>
    </source>
</evidence>
<dbReference type="InterPro" id="IPR048627">
    <property type="entry name" value="Sec10_HB"/>
</dbReference>
<feature type="compositionally biased region" description="Acidic residues" evidence="1">
    <location>
        <begin position="572"/>
        <end position="582"/>
    </location>
</feature>
<organism evidence="3 4">
    <name type="scientific">Lactarius akahatsu</name>
    <dbReference type="NCBI Taxonomy" id="416441"/>
    <lineage>
        <taxon>Eukaryota</taxon>
        <taxon>Fungi</taxon>
        <taxon>Dikarya</taxon>
        <taxon>Basidiomycota</taxon>
        <taxon>Agaricomycotina</taxon>
        <taxon>Agaricomycetes</taxon>
        <taxon>Russulales</taxon>
        <taxon>Russulaceae</taxon>
        <taxon>Lactarius</taxon>
    </lineage>
</organism>
<dbReference type="AlphaFoldDB" id="A0AAD4Q668"/>
<keyword evidence="4" id="KW-1185">Reference proteome</keyword>
<evidence type="ECO:0000256" key="1">
    <source>
        <dbReference type="SAM" id="MobiDB-lite"/>
    </source>
</evidence>
<dbReference type="GO" id="GO:0006893">
    <property type="term" value="P:Golgi to plasma membrane transport"/>
    <property type="evidence" value="ECO:0007669"/>
    <property type="project" value="TreeGrafter"/>
</dbReference>
<dbReference type="SUPFAM" id="SSF81383">
    <property type="entry name" value="F-box domain"/>
    <property type="match status" value="1"/>
</dbReference>
<accession>A0AAD4Q668</accession>
<protein>
    <submittedName>
        <fullName evidence="3">Exocyst complex component Sec10-like protein</fullName>
    </submittedName>
</protein>
<dbReference type="GO" id="GO:0000145">
    <property type="term" value="C:exocyst"/>
    <property type="evidence" value="ECO:0007669"/>
    <property type="project" value="TreeGrafter"/>
</dbReference>
<proteinExistence type="predicted"/>
<dbReference type="Proteomes" id="UP001201163">
    <property type="component" value="Unassembled WGS sequence"/>
</dbReference>
<reference evidence="3" key="1">
    <citation type="submission" date="2022-01" db="EMBL/GenBank/DDBJ databases">
        <title>Comparative genomics reveals a dynamic genome evolution in the ectomycorrhizal milk-cap (Lactarius) mushrooms.</title>
        <authorList>
            <consortium name="DOE Joint Genome Institute"/>
            <person name="Lebreton A."/>
            <person name="Tang N."/>
            <person name="Kuo A."/>
            <person name="LaButti K."/>
            <person name="Drula E."/>
            <person name="Barry K."/>
            <person name="Clum A."/>
            <person name="Lipzen A."/>
            <person name="Mousain D."/>
            <person name="Ng V."/>
            <person name="Wang R."/>
            <person name="Wang X."/>
            <person name="Dai Y."/>
            <person name="Henrissat B."/>
            <person name="Grigoriev I.V."/>
            <person name="Guerin-Laguette A."/>
            <person name="Yu F."/>
            <person name="Martin F.M."/>
        </authorList>
    </citation>
    <scope>NUCLEOTIDE SEQUENCE</scope>
    <source>
        <strain evidence="3">QP</strain>
    </source>
</reference>
<dbReference type="PANTHER" id="PTHR12100:SF1">
    <property type="entry name" value="RECYCLIN-1"/>
    <property type="match status" value="1"/>
</dbReference>
<evidence type="ECO:0000259" key="2">
    <source>
        <dbReference type="PROSITE" id="PS50181"/>
    </source>
</evidence>
<sequence length="946" mass="104507">MDKFKALEPVKLHQGLGSASTSPRFVQSPRSTPLIGRLPSSLHLLILQYIPVPDVPAYARTNRALARLASSEPLWEHHYNLLGIDRHGFGPVLDEFESRARKEAPEQPPTLTVDVAEDDFGDFTSGTDAFGFGLGGFPTQSGISTSLAEVGNFIGSETVMHGTNVLGATSFRALYMRAHRLLRNLAPALLEPPHQILASLFPPTTASAPPLSLLHRSKTLHLLHLFLFHLEPLRSAPSLLSALRAASDRFDAALLSAFDVSDGRADEAGMREAAEASWEIWDPHESGSGGVAEWEMGRVWAEKREIFYVTSAHKPLDNFTSEGSLNFEAMDAFMGLVLDALREHGSRAVRVFPPAAGVLLSFADRIATEVVSEYIAPLLTHARSLANGALFLKATAACFREAWRIVDTLLELASQRHPPTADMEVSKAQAEDVVYRMFEPNMDEYLDEEIDSLKQTFGHTYRDWEKKVSFTSVHTDASPLLASQQPTFLASSPAHLKSSVLSTFTNLLLIPVSIVPRTVETVSGAAVHGIAMLDPRRWGGAGQVNSNGLKEGYTKGTDSTAVVLWEDEPEDSLEEVTSELGEDAAAPTTTSASPQPPRLHSYDNLQLLLSLDLTLELIHGTRESLKRVEIFVGYPGTYGVRVRETIEELATEMLGVLGERHVRNGFELAITQMRAYQPPALSDSTSDPERLASASTSVAPLVQFFELVHIGDMIQSIVQVYFDKELAPHVDLTDFLNPVVREKKRFENLLDDSVAKGLNAGIEVLMSQVDHIITTLTPPRTYYPPEEAPLLLGPSKGCTEAIKCLEEHIRLLQGNVNREVLEVFEGEVGVRLIGILQKHIKRQIISLNGGFQVIADLNAYHTFISSLKIQSLTSDFANLKMLGHVFIVEDAKDLAQIVRDVTRYGGAYRPEDIYEFIQRRSDWKKIEKVVDKTMYNLNLREDCIIS</sequence>
<dbReference type="PROSITE" id="PS50181">
    <property type="entry name" value="FBOX"/>
    <property type="match status" value="1"/>
</dbReference>
<feature type="region of interest" description="Disordered" evidence="1">
    <location>
        <begin position="572"/>
        <end position="598"/>
    </location>
</feature>
<dbReference type="InterPro" id="IPR036047">
    <property type="entry name" value="F-box-like_dom_sf"/>
</dbReference>
<dbReference type="GO" id="GO:0006887">
    <property type="term" value="P:exocytosis"/>
    <property type="evidence" value="ECO:0007669"/>
    <property type="project" value="TreeGrafter"/>
</dbReference>
<dbReference type="InterPro" id="IPR009976">
    <property type="entry name" value="Sec10-like"/>
</dbReference>
<dbReference type="PANTHER" id="PTHR12100">
    <property type="entry name" value="SEC10"/>
    <property type="match status" value="1"/>
</dbReference>
<evidence type="ECO:0000313" key="4">
    <source>
        <dbReference type="Proteomes" id="UP001201163"/>
    </source>
</evidence>
<dbReference type="Pfam" id="PF07393">
    <property type="entry name" value="Sec10_HB"/>
    <property type="match status" value="1"/>
</dbReference>
<feature type="compositionally biased region" description="Low complexity" evidence="1">
    <location>
        <begin position="584"/>
        <end position="593"/>
    </location>
</feature>